<organism evidence="1 2">
    <name type="scientific">Belliella pelovolcani</name>
    <dbReference type="NCBI Taxonomy" id="529505"/>
    <lineage>
        <taxon>Bacteria</taxon>
        <taxon>Pseudomonadati</taxon>
        <taxon>Bacteroidota</taxon>
        <taxon>Cytophagia</taxon>
        <taxon>Cytophagales</taxon>
        <taxon>Cyclobacteriaceae</taxon>
        <taxon>Belliella</taxon>
    </lineage>
</organism>
<dbReference type="Proteomes" id="UP000186026">
    <property type="component" value="Unassembled WGS sequence"/>
</dbReference>
<dbReference type="OrthoDB" id="886181at2"/>
<dbReference type="RefSeq" id="WP_076500667.1">
    <property type="nucleotide sequence ID" value="NZ_FTOP01000006.1"/>
</dbReference>
<proteinExistence type="predicted"/>
<gene>
    <name evidence="1" type="ORF">SAMN05421761_106129</name>
</gene>
<protein>
    <submittedName>
        <fullName evidence="1">Uncharacterized protein</fullName>
    </submittedName>
</protein>
<accession>A0A1N7MIU0</accession>
<dbReference type="EMBL" id="FTOP01000006">
    <property type="protein sequence ID" value="SIS86046.1"/>
    <property type="molecule type" value="Genomic_DNA"/>
</dbReference>
<sequence length="126" mass="14516">MKSFIKIALLVFYVFFNAGLSYSMHFCEDDFQRINVFAEYKSCCEANTPMQGCCDDVSNLELPNSDQQVSDVLNFQPQTFELLNAEFSFELPLNFIVFDEKTAFADSSPPIFHNTPIYIFCQVFLI</sequence>
<dbReference type="AlphaFoldDB" id="A0A1N7MIU0"/>
<keyword evidence="2" id="KW-1185">Reference proteome</keyword>
<evidence type="ECO:0000313" key="2">
    <source>
        <dbReference type="Proteomes" id="UP000186026"/>
    </source>
</evidence>
<dbReference type="NCBIfam" id="NF047658">
    <property type="entry name" value="HYC_CC_PP"/>
    <property type="match status" value="1"/>
</dbReference>
<dbReference type="Pfam" id="PF26622">
    <property type="entry name" value="DUF8199"/>
    <property type="match status" value="1"/>
</dbReference>
<name>A0A1N7MIU0_9BACT</name>
<dbReference type="InterPro" id="IPR058060">
    <property type="entry name" value="HYC_CC_PP"/>
</dbReference>
<dbReference type="InterPro" id="IPR058512">
    <property type="entry name" value="DUF8199"/>
</dbReference>
<evidence type="ECO:0000313" key="1">
    <source>
        <dbReference type="EMBL" id="SIS86046.1"/>
    </source>
</evidence>
<dbReference type="STRING" id="529505.SAMN05421761_106129"/>
<reference evidence="2" key="1">
    <citation type="submission" date="2017-01" db="EMBL/GenBank/DDBJ databases">
        <authorList>
            <person name="Varghese N."/>
            <person name="Submissions S."/>
        </authorList>
    </citation>
    <scope>NUCLEOTIDE SEQUENCE [LARGE SCALE GENOMIC DNA]</scope>
    <source>
        <strain evidence="2">DSM 46698</strain>
    </source>
</reference>